<dbReference type="RefSeq" id="WP_046557958.1">
    <property type="nucleotide sequence ID" value="NZ_LAHO01000011.1"/>
</dbReference>
<dbReference type="InterPro" id="IPR011059">
    <property type="entry name" value="Metal-dep_hydrolase_composite"/>
</dbReference>
<dbReference type="GO" id="GO:0016810">
    <property type="term" value="F:hydrolase activity, acting on carbon-nitrogen (but not peptide) bonds"/>
    <property type="evidence" value="ECO:0007669"/>
    <property type="project" value="InterPro"/>
</dbReference>
<feature type="domain" description="Amidohydrolase 3" evidence="1">
    <location>
        <begin position="395"/>
        <end position="497"/>
    </location>
</feature>
<dbReference type="Gene3D" id="3.20.20.140">
    <property type="entry name" value="Metal-dependent hydrolases"/>
    <property type="match status" value="1"/>
</dbReference>
<sequence>MRPFLLIVNNCSARFNAVSALALLTLSLPFSLQAESVLLRNVSIISGDKPKPSAPQHVLLNDGKIQAIGTELLSADRQIDATGKYLLPGLIDSHVHLEGVPGYNGNSQSDQPMLAQAWRQMPRSYLYFGFTTVLDLTGDASFISNWNQQTEAPKAYFCAPVAIPNGYPAVWLGKEGQFQVAGSQYMLYDPAQPDVYPASFIAAEHSPQAVVALAKQQGASCIKVFYESGFGPVRNLPVPSVALISGVVQQARQQGLPVYLHGNSQAAYEFALQTKVDTLVHGLWHPHKGVAPAQTESQLNTIAQQLVQADIAVQPTIQVLYGEQELLNPALLLQPQLQHAIPPLLNQWYQSEAGQWMSRELADNFAGASYTPAQLYQAVTAAYQQPLGTVRQMTAQLNQLGARLQFGSDTPSGPFYSQFPGINGRWEMDRWLESGLSLSQLFSALTIGNARALGLHQQIGEVKVGFKADLLLLGANPLQDVQAYDAIELVILNGKVISRATLSATQLQE</sequence>
<dbReference type="Pfam" id="PF07969">
    <property type="entry name" value="Amidohydro_3"/>
    <property type="match status" value="1"/>
</dbReference>
<dbReference type="InterPro" id="IPR013108">
    <property type="entry name" value="Amidohydro_3"/>
</dbReference>
<reference evidence="2 3" key="1">
    <citation type="submission" date="2015-03" db="EMBL/GenBank/DDBJ databases">
        <title>Draft genome sequences of two protease-producing strains of Arsukibacterium isolated from two cold and alkaline environments.</title>
        <authorList>
            <person name="Lylloff J.E."/>
            <person name="Skov L.B."/>
            <person name="Jepsen M."/>
            <person name="Hallin P.F."/>
            <person name="Sorensen S.J."/>
            <person name="Stougaard P."/>
            <person name="Glaring M.A."/>
        </authorList>
    </citation>
    <scope>NUCLEOTIDE SEQUENCE [LARGE SCALE GENOMIC DNA]</scope>
    <source>
        <strain evidence="2 3">GCM72</strain>
    </source>
</reference>
<comment type="caution">
    <text evidence="2">The sequence shown here is derived from an EMBL/GenBank/DDBJ whole genome shotgun (WGS) entry which is preliminary data.</text>
</comment>
<dbReference type="PANTHER" id="PTHR43135">
    <property type="entry name" value="ALPHA-D-RIBOSE 1-METHYLPHOSPHONATE 5-TRIPHOSPHATE DIPHOSPHATASE"/>
    <property type="match status" value="1"/>
</dbReference>
<evidence type="ECO:0000313" key="3">
    <source>
        <dbReference type="Proteomes" id="UP000034228"/>
    </source>
</evidence>
<dbReference type="AlphaFoldDB" id="A0A0M2V6A2"/>
<evidence type="ECO:0000259" key="1">
    <source>
        <dbReference type="Pfam" id="PF07969"/>
    </source>
</evidence>
<dbReference type="Gene3D" id="3.30.110.90">
    <property type="entry name" value="Amidohydrolase"/>
    <property type="match status" value="1"/>
</dbReference>
<dbReference type="InterPro" id="IPR051781">
    <property type="entry name" value="Metallo-dep_Hydrolase"/>
</dbReference>
<gene>
    <name evidence="2" type="ORF">WG68_12140</name>
</gene>
<dbReference type="EMBL" id="LAHO01000011">
    <property type="protein sequence ID" value="KKO45170.1"/>
    <property type="molecule type" value="Genomic_DNA"/>
</dbReference>
<protein>
    <recommendedName>
        <fullName evidence="1">Amidohydrolase 3 domain-containing protein</fullName>
    </recommendedName>
</protein>
<evidence type="ECO:0000313" key="2">
    <source>
        <dbReference type="EMBL" id="KKO45170.1"/>
    </source>
</evidence>
<proteinExistence type="predicted"/>
<organism evidence="2 3">
    <name type="scientific">Arsukibacterium ikkense</name>
    <dbReference type="NCBI Taxonomy" id="336831"/>
    <lineage>
        <taxon>Bacteria</taxon>
        <taxon>Pseudomonadati</taxon>
        <taxon>Pseudomonadota</taxon>
        <taxon>Gammaproteobacteria</taxon>
        <taxon>Chromatiales</taxon>
        <taxon>Chromatiaceae</taxon>
        <taxon>Arsukibacterium</taxon>
    </lineage>
</organism>
<keyword evidence="3" id="KW-1185">Reference proteome</keyword>
<dbReference type="Gene3D" id="2.30.40.10">
    <property type="entry name" value="Urease, subunit C, domain 1"/>
    <property type="match status" value="2"/>
</dbReference>
<dbReference type="SUPFAM" id="SSF51556">
    <property type="entry name" value="Metallo-dependent hydrolases"/>
    <property type="match status" value="1"/>
</dbReference>
<dbReference type="Proteomes" id="UP000034228">
    <property type="component" value="Unassembled WGS sequence"/>
</dbReference>
<dbReference type="InterPro" id="IPR032466">
    <property type="entry name" value="Metal_Hydrolase"/>
</dbReference>
<dbReference type="STRING" id="336831.WG68_12140"/>
<dbReference type="SUPFAM" id="SSF51338">
    <property type="entry name" value="Composite domain of metallo-dependent hydrolases"/>
    <property type="match status" value="1"/>
</dbReference>
<dbReference type="PANTHER" id="PTHR43135:SF3">
    <property type="entry name" value="ALPHA-D-RIBOSE 1-METHYLPHOSPHONATE 5-TRIPHOSPHATE DIPHOSPHATASE"/>
    <property type="match status" value="1"/>
</dbReference>
<dbReference type="Gene3D" id="1.20.58.520">
    <property type="entry name" value="Amidohydrolase"/>
    <property type="match status" value="1"/>
</dbReference>
<accession>A0A0M2V6A2</accession>
<name>A0A0M2V6A2_9GAMM</name>
<dbReference type="OrthoDB" id="6190564at2"/>